<keyword evidence="2" id="KW-0255">Endonuclease</keyword>
<dbReference type="AlphaFoldDB" id="A0A4Q0MB70"/>
<comment type="caution">
    <text evidence="2">The sequence shown here is derived from an EMBL/GenBank/DDBJ whole genome shotgun (WGS) entry which is preliminary data.</text>
</comment>
<protein>
    <submittedName>
        <fullName evidence="2">Restriction endonuclease</fullName>
    </submittedName>
</protein>
<sequence length="405" mass="46352">MSKPFSSFFLGIGAKRLSQVDIDSSISNQHEIGSNSFTQILGSEKVRFSGKFIYMPDNEDGVIENQGQLTWYDTRENQPHRSAEWRLYYTSQDVIPSAKVNDLVIIARTAADQLLLIVSPMGSTSEHQLLWLFGLEEVGKKFIIRDFSGERRELGFAAKYIVSSLGIETEETADDYLEELLRRYGKTFPTTKVFSEFSRSTVKHVSPVEAPDETLLAWMEREELLFKTLERVIVEERLQKGFGTENNNVEEFINFSLSVHNRRKSRAGFSLEHNLCVLFSANEIRYSHGAVTERNSKPDFIFPGITHYKNSEFDVSLLTMLGVKTTAKDRWRQVLAEASRIQKKHLITLEPGISSNQTEEMKANYLQLVIPAQILPSFSYEQRSGILTLKDFIDVVKDRQERVPL</sequence>
<proteinExistence type="predicted"/>
<organism evidence="2 3">
    <name type="scientific">Arcticibacter tournemirensis</name>
    <dbReference type="NCBI Taxonomy" id="699437"/>
    <lineage>
        <taxon>Bacteria</taxon>
        <taxon>Pseudomonadati</taxon>
        <taxon>Bacteroidota</taxon>
        <taxon>Sphingobacteriia</taxon>
        <taxon>Sphingobacteriales</taxon>
        <taxon>Sphingobacteriaceae</taxon>
        <taxon>Arcticibacter</taxon>
    </lineage>
</organism>
<dbReference type="InterPro" id="IPR011335">
    <property type="entry name" value="Restrct_endonuc-II-like"/>
</dbReference>
<keyword evidence="2" id="KW-0540">Nuclease</keyword>
<reference evidence="2 3" key="1">
    <citation type="submission" date="2018-12" db="EMBL/GenBank/DDBJ databases">
        <title>The Draft Genome Sequence of the Soil Bacterium Pedobacter tournemirensis R1.</title>
        <authorList>
            <person name="He J."/>
        </authorList>
    </citation>
    <scope>NUCLEOTIDE SEQUENCE [LARGE SCALE GENOMIC DNA]</scope>
    <source>
        <strain evidence="2 3">R1</strain>
    </source>
</reference>
<dbReference type="InterPro" id="IPR038365">
    <property type="entry name" value="EcoRII_C_sf"/>
</dbReference>
<evidence type="ECO:0000259" key="1">
    <source>
        <dbReference type="Pfam" id="PF09019"/>
    </source>
</evidence>
<dbReference type="GO" id="GO:0009307">
    <property type="term" value="P:DNA restriction-modification system"/>
    <property type="evidence" value="ECO:0007669"/>
    <property type="project" value="InterPro"/>
</dbReference>
<dbReference type="Pfam" id="PF09019">
    <property type="entry name" value="EcoRII-C"/>
    <property type="match status" value="1"/>
</dbReference>
<dbReference type="EMBL" id="RXOC01000004">
    <property type="protein sequence ID" value="RXF70527.1"/>
    <property type="molecule type" value="Genomic_DNA"/>
</dbReference>
<accession>A0A4Q0MB70</accession>
<evidence type="ECO:0000313" key="3">
    <source>
        <dbReference type="Proteomes" id="UP000290848"/>
    </source>
</evidence>
<dbReference type="GO" id="GO:0009036">
    <property type="term" value="F:type II site-specific deoxyribonuclease activity"/>
    <property type="evidence" value="ECO:0007669"/>
    <property type="project" value="InterPro"/>
</dbReference>
<evidence type="ECO:0000313" key="2">
    <source>
        <dbReference type="EMBL" id="RXF70527.1"/>
    </source>
</evidence>
<dbReference type="InterPro" id="IPR015109">
    <property type="entry name" value="Restrct_endonuc_II_EcoRII_C"/>
</dbReference>
<dbReference type="Gene3D" id="3.40.91.80">
    <property type="match status" value="1"/>
</dbReference>
<dbReference type="SUPFAM" id="SSF52980">
    <property type="entry name" value="Restriction endonuclease-like"/>
    <property type="match status" value="1"/>
</dbReference>
<dbReference type="GO" id="GO:0003677">
    <property type="term" value="F:DNA binding"/>
    <property type="evidence" value="ECO:0007669"/>
    <property type="project" value="InterPro"/>
</dbReference>
<dbReference type="RefSeq" id="WP_128768832.1">
    <property type="nucleotide sequence ID" value="NZ_RXOC01000004.1"/>
</dbReference>
<gene>
    <name evidence="2" type="ORF">EKH83_07745</name>
</gene>
<feature type="domain" description="Restriction endonuclease type II EcoRII C-terminal" evidence="1">
    <location>
        <begin position="226"/>
        <end position="393"/>
    </location>
</feature>
<dbReference type="Proteomes" id="UP000290848">
    <property type="component" value="Unassembled WGS sequence"/>
</dbReference>
<keyword evidence="2" id="KW-0378">Hydrolase</keyword>
<name>A0A4Q0MB70_9SPHI</name>